<keyword evidence="5" id="KW-0812">Transmembrane</keyword>
<organism evidence="7 8">
    <name type="scientific">Clavelina lepadiformis</name>
    <name type="common">Light-bulb sea squirt</name>
    <name type="synonym">Ascidia lepadiformis</name>
    <dbReference type="NCBI Taxonomy" id="159417"/>
    <lineage>
        <taxon>Eukaryota</taxon>
        <taxon>Metazoa</taxon>
        <taxon>Chordata</taxon>
        <taxon>Tunicata</taxon>
        <taxon>Ascidiacea</taxon>
        <taxon>Aplousobranchia</taxon>
        <taxon>Clavelinidae</taxon>
        <taxon>Clavelina</taxon>
    </lineage>
</organism>
<comment type="similarity">
    <text evidence="1 4">Belongs to the carnitine/choline acetyltransferase family.</text>
</comment>
<dbReference type="PANTHER" id="PTHR22589:SF113">
    <property type="entry name" value="CARNITINE O-PALMITOYLTRANSFERASE 1, LIVER ISOFORM-LIKE"/>
    <property type="match status" value="1"/>
</dbReference>
<evidence type="ECO:0000256" key="2">
    <source>
        <dbReference type="ARBA" id="ARBA00022679"/>
    </source>
</evidence>
<proteinExistence type="inferred from homology"/>
<dbReference type="Gene3D" id="3.30.559.70">
    <property type="entry name" value="Choline/Carnitine o-acyltransferase, domain 2"/>
    <property type="match status" value="1"/>
</dbReference>
<evidence type="ECO:0000256" key="5">
    <source>
        <dbReference type="SAM" id="Phobius"/>
    </source>
</evidence>
<comment type="caution">
    <text evidence="7">The sequence shown here is derived from an EMBL/GenBank/DDBJ whole genome shotgun (WGS) entry which is preliminary data.</text>
</comment>
<dbReference type="SUPFAM" id="SSF52777">
    <property type="entry name" value="CoA-dependent acyltransferases"/>
    <property type="match status" value="2"/>
</dbReference>
<dbReference type="Gene3D" id="3.30.559.10">
    <property type="entry name" value="Chloramphenicol acetyltransferase-like domain"/>
    <property type="match status" value="1"/>
</dbReference>
<keyword evidence="2 4" id="KW-0808">Transferase</keyword>
<accession>A0ABP0EYY2</accession>
<sequence length="721" mass="82028">MQTKAFQDDTELLYMTMVGVVMAAIFATGFHADVDRTLTRLAPEGTSYPFPDQTRLPAAKLTAAVGGFLLGVFFWTALGKLRWSAIRQLLKYRDWLTNPKSSKTKAWYFLLSSLLPRKRFLYTFQKVLPKYPLPSLKSTCQKTLATVEPLVSQDEFAKIKATMEGFEANEGPALQQILEKRHHTENNWVADLWDKYAYLVVRTPLYYTNFCNQGGLEKADLSCPPKRKQCAIAANQTYHYMRFYQLIQSRTLPPLLVQDLVPICSHRYRYLYSCTRTPGQVMDDLKTYEDSKHIVVFRKGVMYRVEMFASDVSGEESLLSGIEIQRLFESIIDDTTDVAETQWNPSVFTGLNRTVWSQEREKLMNNSINKASLHDVESAIFHVVLEDTSPEGLNEECHSNLTSSGFNRWFDKSLTLVTYENGKTGGNVEHSTADATLTSRILEYIWGHSKYDQNGNASTPDALDHPIVAVPRKIAWNLQQFKPAIPNYLESVQQFAMNLDVCVLKCNHGKGAIKKLRVSPDSFMQMALQLAFYRMHQSTPKTYETAMTRFFKYGRTETIRTVSKHSVAFTMAMEDPKSTNAERIRHLKAAMHYHNNYKLEAMNGQAADRHLFGLYVASKLAGVKPKLFDVKVLMSMDQLSTSQSPFFYDAKLAKTMSLYPAGGAFAALREDGYGVYYLFLGDNFLTVHITSYRSCPETNSKVFGERLEEAVADMKKLVAKK</sequence>
<feature type="transmembrane region" description="Helical" evidence="5">
    <location>
        <begin position="58"/>
        <end position="78"/>
    </location>
</feature>
<dbReference type="InterPro" id="IPR042231">
    <property type="entry name" value="Cho/carn_acyl_trans_2"/>
</dbReference>
<name>A0ABP0EYY2_CLALP</name>
<dbReference type="InterPro" id="IPR039551">
    <property type="entry name" value="Cho/carn_acyl_trans"/>
</dbReference>
<dbReference type="Proteomes" id="UP001642483">
    <property type="component" value="Unassembled WGS sequence"/>
</dbReference>
<evidence type="ECO:0000256" key="3">
    <source>
        <dbReference type="ARBA" id="ARBA00023315"/>
    </source>
</evidence>
<evidence type="ECO:0000259" key="6">
    <source>
        <dbReference type="Pfam" id="PF00755"/>
    </source>
</evidence>
<evidence type="ECO:0000256" key="4">
    <source>
        <dbReference type="RuleBase" id="RU003801"/>
    </source>
</evidence>
<feature type="transmembrane region" description="Helical" evidence="5">
    <location>
        <begin position="12"/>
        <end position="32"/>
    </location>
</feature>
<feature type="domain" description="Choline/carnitine acyltransferase" evidence="6">
    <location>
        <begin position="132"/>
        <end position="709"/>
    </location>
</feature>
<protein>
    <recommendedName>
        <fullName evidence="6">Choline/carnitine acyltransferase domain-containing protein</fullName>
    </recommendedName>
</protein>
<keyword evidence="5" id="KW-1133">Transmembrane helix</keyword>
<dbReference type="PROSITE" id="PS00440">
    <property type="entry name" value="ACYLTRANSF_C_2"/>
    <property type="match status" value="1"/>
</dbReference>
<evidence type="ECO:0000313" key="7">
    <source>
        <dbReference type="EMBL" id="CAK8672700.1"/>
    </source>
</evidence>
<evidence type="ECO:0000313" key="8">
    <source>
        <dbReference type="Proteomes" id="UP001642483"/>
    </source>
</evidence>
<keyword evidence="3 4" id="KW-0012">Acyltransferase</keyword>
<reference evidence="7 8" key="1">
    <citation type="submission" date="2024-02" db="EMBL/GenBank/DDBJ databases">
        <authorList>
            <person name="Daric V."/>
            <person name="Darras S."/>
        </authorList>
    </citation>
    <scope>NUCLEOTIDE SEQUENCE [LARGE SCALE GENOMIC DNA]</scope>
</reference>
<dbReference type="InterPro" id="IPR023213">
    <property type="entry name" value="CAT-like_dom_sf"/>
</dbReference>
<gene>
    <name evidence="7" type="ORF">CVLEPA_LOCUS2388</name>
</gene>
<dbReference type="InterPro" id="IPR000542">
    <property type="entry name" value="Carn_acyl_trans"/>
</dbReference>
<dbReference type="EMBL" id="CAWYQH010000001">
    <property type="protein sequence ID" value="CAK8672700.1"/>
    <property type="molecule type" value="Genomic_DNA"/>
</dbReference>
<dbReference type="PANTHER" id="PTHR22589">
    <property type="entry name" value="CARNITINE O-ACYLTRANSFERASE"/>
    <property type="match status" value="1"/>
</dbReference>
<keyword evidence="8" id="KW-1185">Reference proteome</keyword>
<keyword evidence="5" id="KW-0472">Membrane</keyword>
<dbReference type="Pfam" id="PF00755">
    <property type="entry name" value="Carn_acyltransf"/>
    <property type="match status" value="1"/>
</dbReference>
<evidence type="ECO:0000256" key="1">
    <source>
        <dbReference type="ARBA" id="ARBA00005232"/>
    </source>
</evidence>